<evidence type="ECO:0000313" key="1">
    <source>
        <dbReference type="EMBL" id="ELT99555.1"/>
    </source>
</evidence>
<dbReference type="OrthoDB" id="73161at2759"/>
<dbReference type="Proteomes" id="UP000014760">
    <property type="component" value="Unassembled WGS sequence"/>
</dbReference>
<reference evidence="2" key="3">
    <citation type="submission" date="2015-06" db="UniProtKB">
        <authorList>
            <consortium name="EnsemblMetazoa"/>
        </authorList>
    </citation>
    <scope>IDENTIFICATION</scope>
</reference>
<organism evidence="1">
    <name type="scientific">Capitella teleta</name>
    <name type="common">Polychaete worm</name>
    <dbReference type="NCBI Taxonomy" id="283909"/>
    <lineage>
        <taxon>Eukaryota</taxon>
        <taxon>Metazoa</taxon>
        <taxon>Spiralia</taxon>
        <taxon>Lophotrochozoa</taxon>
        <taxon>Annelida</taxon>
        <taxon>Polychaeta</taxon>
        <taxon>Sedentaria</taxon>
        <taxon>Scolecida</taxon>
        <taxon>Capitellidae</taxon>
        <taxon>Capitella</taxon>
    </lineage>
</organism>
<keyword evidence="3" id="KW-1185">Reference proteome</keyword>
<accession>R7U8V7</accession>
<dbReference type="EMBL" id="AMQN01010005">
    <property type="status" value="NOT_ANNOTATED_CDS"/>
    <property type="molecule type" value="Genomic_DNA"/>
</dbReference>
<evidence type="ECO:0008006" key="4">
    <source>
        <dbReference type="Google" id="ProtNLM"/>
    </source>
</evidence>
<reference evidence="1 3" key="2">
    <citation type="journal article" date="2013" name="Nature">
        <title>Insights into bilaterian evolution from three spiralian genomes.</title>
        <authorList>
            <person name="Simakov O."/>
            <person name="Marletaz F."/>
            <person name="Cho S.J."/>
            <person name="Edsinger-Gonzales E."/>
            <person name="Havlak P."/>
            <person name="Hellsten U."/>
            <person name="Kuo D.H."/>
            <person name="Larsson T."/>
            <person name="Lv J."/>
            <person name="Arendt D."/>
            <person name="Savage R."/>
            <person name="Osoegawa K."/>
            <person name="de Jong P."/>
            <person name="Grimwood J."/>
            <person name="Chapman J.A."/>
            <person name="Shapiro H."/>
            <person name="Aerts A."/>
            <person name="Otillar R.P."/>
            <person name="Terry A.Y."/>
            <person name="Boore J.L."/>
            <person name="Grigoriev I.V."/>
            <person name="Lindberg D.R."/>
            <person name="Seaver E.C."/>
            <person name="Weisblat D.A."/>
            <person name="Putnam N.H."/>
            <person name="Rokhsar D.S."/>
        </authorList>
    </citation>
    <scope>NUCLEOTIDE SEQUENCE</scope>
    <source>
        <strain evidence="1 3">I ESC-2004</strain>
    </source>
</reference>
<dbReference type="OMA" id="MWVLTEV"/>
<dbReference type="InterPro" id="IPR040235">
    <property type="entry name" value="Nicolin-1"/>
</dbReference>
<dbReference type="EMBL" id="AMQN01010006">
    <property type="status" value="NOT_ANNOTATED_CDS"/>
    <property type="molecule type" value="Genomic_DNA"/>
</dbReference>
<reference evidence="3" key="1">
    <citation type="submission" date="2012-12" db="EMBL/GenBank/DDBJ databases">
        <authorList>
            <person name="Hellsten U."/>
            <person name="Grimwood J."/>
            <person name="Chapman J.A."/>
            <person name="Shapiro H."/>
            <person name="Aerts A."/>
            <person name="Otillar R.P."/>
            <person name="Terry A.Y."/>
            <person name="Boore J.L."/>
            <person name="Simakov O."/>
            <person name="Marletaz F."/>
            <person name="Cho S.-J."/>
            <person name="Edsinger-Gonzales E."/>
            <person name="Havlak P."/>
            <person name="Kuo D.-H."/>
            <person name="Larsson T."/>
            <person name="Lv J."/>
            <person name="Arendt D."/>
            <person name="Savage R."/>
            <person name="Osoegawa K."/>
            <person name="de Jong P."/>
            <person name="Lindberg D.R."/>
            <person name="Seaver E.C."/>
            <person name="Weisblat D.A."/>
            <person name="Putnam N.H."/>
            <person name="Grigoriev I.V."/>
            <person name="Rokhsar D.S."/>
        </authorList>
    </citation>
    <scope>NUCLEOTIDE SEQUENCE</scope>
    <source>
        <strain evidence="3">I ESC-2004</strain>
    </source>
</reference>
<evidence type="ECO:0000313" key="3">
    <source>
        <dbReference type="Proteomes" id="UP000014760"/>
    </source>
</evidence>
<gene>
    <name evidence="1" type="ORF">CAPTEDRAFT_173344</name>
</gene>
<dbReference type="STRING" id="283909.R7U8V7"/>
<dbReference type="PANTHER" id="PTHR31239">
    <property type="entry name" value="NICOLIN 1"/>
    <property type="match status" value="1"/>
</dbReference>
<dbReference type="EMBL" id="KB306788">
    <property type="protein sequence ID" value="ELT99555.1"/>
    <property type="molecule type" value="Genomic_DNA"/>
</dbReference>
<dbReference type="EnsemblMetazoa" id="CapteT173344">
    <property type="protein sequence ID" value="CapteP173344"/>
    <property type="gene ID" value="CapteG173344"/>
</dbReference>
<evidence type="ECO:0000313" key="2">
    <source>
        <dbReference type="EnsemblMetazoa" id="CapteP173344"/>
    </source>
</evidence>
<dbReference type="GO" id="GO:0005654">
    <property type="term" value="C:nucleoplasm"/>
    <property type="evidence" value="ECO:0007669"/>
    <property type="project" value="TreeGrafter"/>
</dbReference>
<dbReference type="HOGENOM" id="CLU_114995_0_0_1"/>
<sequence>MDKPIACIVKSPQLIKFGDSKTEFNAGCSVIDVTFQNPVYVELQEIHFKNYYTASITVLVKRKAGITAAEKEKAWKVCVRNFTLMPHPHADQGGEEYFSIGPSQLGGAPLQNITALRFVLQQPSSVWKEFYIEDIKLFKNLSLTSVDVALPTWMSETDKNDNCDRQLKGVSSISQLSQNMQNLWALTVQTGDQNSEGALGRYDVDGSYEINLLSYT</sequence>
<dbReference type="AlphaFoldDB" id="R7U8V7"/>
<name>R7U8V7_CAPTE</name>
<proteinExistence type="predicted"/>
<dbReference type="PANTHER" id="PTHR31239:SF2">
    <property type="entry name" value="NICOLIN-1"/>
    <property type="match status" value="1"/>
</dbReference>
<protein>
    <recommendedName>
        <fullName evidence="4">Nicolin-1</fullName>
    </recommendedName>
</protein>